<evidence type="ECO:0000313" key="1">
    <source>
        <dbReference type="EMBL" id="CAG8856168.1"/>
    </source>
</evidence>
<evidence type="ECO:0000313" key="2">
    <source>
        <dbReference type="Proteomes" id="UP000789901"/>
    </source>
</evidence>
<feature type="non-terminal residue" evidence="1">
    <location>
        <position position="189"/>
    </location>
</feature>
<accession>A0ABN7XP76</accession>
<organism evidence="1 2">
    <name type="scientific">Gigaspora margarita</name>
    <dbReference type="NCBI Taxonomy" id="4874"/>
    <lineage>
        <taxon>Eukaryota</taxon>
        <taxon>Fungi</taxon>
        <taxon>Fungi incertae sedis</taxon>
        <taxon>Mucoromycota</taxon>
        <taxon>Glomeromycotina</taxon>
        <taxon>Glomeromycetes</taxon>
        <taxon>Diversisporales</taxon>
        <taxon>Gigasporaceae</taxon>
        <taxon>Gigaspora</taxon>
    </lineage>
</organism>
<name>A0ABN7XP76_GIGMA</name>
<dbReference type="Proteomes" id="UP000789901">
    <property type="component" value="Unassembled WGS sequence"/>
</dbReference>
<gene>
    <name evidence="1" type="ORF">GMARGA_LOCUS44989</name>
</gene>
<feature type="non-terminal residue" evidence="1">
    <location>
        <position position="1"/>
    </location>
</feature>
<reference evidence="1 2" key="1">
    <citation type="submission" date="2021-06" db="EMBL/GenBank/DDBJ databases">
        <authorList>
            <person name="Kallberg Y."/>
            <person name="Tangrot J."/>
            <person name="Rosling A."/>
        </authorList>
    </citation>
    <scope>NUCLEOTIDE SEQUENCE [LARGE SCALE GENOMIC DNA]</scope>
    <source>
        <strain evidence="1 2">120-4 pot B 10/14</strain>
    </source>
</reference>
<protein>
    <submittedName>
        <fullName evidence="1">6923_t:CDS:1</fullName>
    </submittedName>
</protein>
<comment type="caution">
    <text evidence="1">The sequence shown here is derived from an EMBL/GenBank/DDBJ whole genome shotgun (WGS) entry which is preliminary data.</text>
</comment>
<proteinExistence type="predicted"/>
<dbReference type="EMBL" id="CAJVQB010156815">
    <property type="protein sequence ID" value="CAG8856168.1"/>
    <property type="molecule type" value="Genomic_DNA"/>
</dbReference>
<keyword evidence="2" id="KW-1185">Reference proteome</keyword>
<sequence length="189" mass="22550">IEEELQGHITIDTWNVLKNRIQAKIRQYKPCPSPKKKVTRLHKRIAEPQEEVIRYPEREKLKIVIKQLQENLQEELTSLAERWQIRSNTRWIEERERSTKYFFARYRSHYAISLTSKVKIPNKVVDETLVNILQYAKETYEKLYKLDRVNLDAITEFSVIDQTVSEEQNYELVKEITAKEIEETIGSLA</sequence>